<dbReference type="InterPro" id="IPR009056">
    <property type="entry name" value="Cyt_c-like_dom"/>
</dbReference>
<dbReference type="SUPFAM" id="SSF49299">
    <property type="entry name" value="PKD domain"/>
    <property type="match status" value="1"/>
</dbReference>
<keyword evidence="11" id="KW-1185">Reference proteome</keyword>
<dbReference type="InterPro" id="IPR002324">
    <property type="entry name" value="Cyt_c_ID"/>
</dbReference>
<feature type="binding site" description="covalent" evidence="6">
    <location>
        <position position="895"/>
    </location>
    <ligand>
        <name>heme c</name>
        <dbReference type="ChEBI" id="CHEBI:61717"/>
    </ligand>
</feature>
<dbReference type="SMART" id="SM00089">
    <property type="entry name" value="PKD"/>
    <property type="match status" value="1"/>
</dbReference>
<dbReference type="Pfam" id="PF00034">
    <property type="entry name" value="Cytochrom_C"/>
    <property type="match status" value="1"/>
</dbReference>
<dbReference type="PRINTS" id="PR00606">
    <property type="entry name" value="CYTCHROMECID"/>
</dbReference>
<dbReference type="PROSITE" id="PS51007">
    <property type="entry name" value="CYTC"/>
    <property type="match status" value="1"/>
</dbReference>
<dbReference type="InterPro" id="IPR035986">
    <property type="entry name" value="PKD_dom_sf"/>
</dbReference>
<organism evidence="10 11">
    <name type="scientific">Pontibacter ummariensis</name>
    <dbReference type="NCBI Taxonomy" id="1610492"/>
    <lineage>
        <taxon>Bacteria</taxon>
        <taxon>Pseudomonadati</taxon>
        <taxon>Bacteroidota</taxon>
        <taxon>Cytophagia</taxon>
        <taxon>Cytophagales</taxon>
        <taxon>Hymenobacteraceae</taxon>
        <taxon>Pontibacter</taxon>
    </lineage>
</organism>
<dbReference type="PROSITE" id="PS51257">
    <property type="entry name" value="PROKAR_LIPOPROTEIN"/>
    <property type="match status" value="1"/>
</dbReference>
<dbReference type="CDD" id="cd04084">
    <property type="entry name" value="CBM6_xylanase-like"/>
    <property type="match status" value="1"/>
</dbReference>
<dbReference type="GO" id="GO:0020037">
    <property type="term" value="F:heme binding"/>
    <property type="evidence" value="ECO:0007669"/>
    <property type="project" value="InterPro"/>
</dbReference>
<dbReference type="Proteomes" id="UP000198432">
    <property type="component" value="Unassembled WGS sequence"/>
</dbReference>
<keyword evidence="2 6" id="KW-0349">Heme</keyword>
<dbReference type="InterPro" id="IPR000601">
    <property type="entry name" value="PKD_dom"/>
</dbReference>
<evidence type="ECO:0000256" key="1">
    <source>
        <dbReference type="ARBA" id="ARBA00022448"/>
    </source>
</evidence>
<dbReference type="AlphaFoldDB" id="A0A239G2Z1"/>
<keyword evidence="1" id="KW-0813">Transport</keyword>
<proteinExistence type="predicted"/>
<dbReference type="InterPro" id="IPR012938">
    <property type="entry name" value="Glc/Sorbosone_DH"/>
</dbReference>
<dbReference type="InterPro" id="IPR005084">
    <property type="entry name" value="CBM6"/>
</dbReference>
<evidence type="ECO:0000313" key="10">
    <source>
        <dbReference type="EMBL" id="SNS63541.1"/>
    </source>
</evidence>
<dbReference type="InterPro" id="IPR011041">
    <property type="entry name" value="Quinoprot_gluc/sorb_DH_b-prop"/>
</dbReference>
<name>A0A239G2Z1_9BACT</name>
<evidence type="ECO:0000256" key="4">
    <source>
        <dbReference type="ARBA" id="ARBA00022982"/>
    </source>
</evidence>
<dbReference type="Gene3D" id="2.120.10.30">
    <property type="entry name" value="TolB, C-terminal domain"/>
    <property type="match status" value="1"/>
</dbReference>
<dbReference type="InterPro" id="IPR029010">
    <property type="entry name" value="ThuA-like"/>
</dbReference>
<dbReference type="Gene3D" id="1.10.760.10">
    <property type="entry name" value="Cytochrome c-like domain"/>
    <property type="match status" value="1"/>
</dbReference>
<dbReference type="InterPro" id="IPR022409">
    <property type="entry name" value="PKD/Chitinase_dom"/>
</dbReference>
<dbReference type="Pfam" id="PF06283">
    <property type="entry name" value="ThuA"/>
    <property type="match status" value="1"/>
</dbReference>
<sequence length="1169" mass="128071">MGKHHHFAKSFGFVAGLFVMLAGLFSCSTEEGPARVLVFSKTAGFRHSSIPAGQAALLKMGQEHGFVVDTTEDASNFNEENLKRYKAVVFLSTTGDVLNPEQQNNFERYVEAGGGFLGIHAATDTEYDWPWYGKLVGAYFESHPNNPNVKKGTFLVVDKTNPATTGLPERWEREDEFYNFKQINPDIKVLVTIDEKSYEGGTNGEHHPMSWFHEYAGGRSFYTSIGHTDESFSEPLVLQHLWGGLNYVLGGDEPKPLDYEKVRTPRMPEENRFTKVVLDEKLEEPMELTVLKDGRVLFIERRGNVKLYSPKTGKVKVIATIPVSTKYVDKEGKEKEAEDGLLGLAQDPNFEKNNWIYLFYSAAGDEAKNILTRYEMRGDELLLDSKKVLLEIPVQREECCHTGGSIAFDAQGNLYLSTGDNTNPHASNGFSPSDERPGRNSWDAQKSSANTNDLRGKIIRIHPEDDGTYTIPEGNLFPKGTAKTRPEIYTMGHRNPFRISVDQKTGFVYWGEVGPDSKEAAEDRGPEGFDEVGQARKAGNFGWPHFIGDNKAYNKYDFAAGKSGAKFDVNKPVNTSPNNTGLNELPPAQSAFIWYPYAESKEFPLVGSGGRNAMAGPVYYQDQFKNASRAFPSYYDGKLFIYDWMRGWIMAVTMDKEGNFVSMEQFMPSHKFSNPMDMAFSPEGDLYMLEYGTGWFQGNDDARLVKIEYNGGNRKPVVEVMADKQAGALPMKVALSSEGTHDYDHDELDYKWTVTSATGTKQAFSEANPSVTLDKAGVYKATLTVTDTKGESSSKSLELQAGNEPPALAFEVTQGNKTFFFPGQTIAYEVKVIDKEDGSLATGKIKPEQVAVTIDYLPEGFDKVAIAMGHRSADASAQLNKGLTLIEGSDCKACHGLDKKSIGPSYKQVALKYKGDKAAADQLVKKVISGGSGVWGEVSMSAHPQLSQADAREMVNYILSLSEEKAASPSLPVKGTYTTALPEGDKGVGVYMLRAAYQDKGANGIKGLASEQNFILRNPNVPASKADAFEGIQKYKLPNGMELVIASASGSHIAFKNVDMSGINQLTFSAMASKEYGMTGGTIEVRLGSPDGELLGQSDPIMATSGAGPNTPPQQAKASLKSATGFQDLYLVFKNDKAASGQMLFTVLNVLFENNGAGSRRMAVVTGGK</sequence>
<dbReference type="SUPFAM" id="SSF46626">
    <property type="entry name" value="Cytochrome c"/>
    <property type="match status" value="1"/>
</dbReference>
<evidence type="ECO:0000256" key="2">
    <source>
        <dbReference type="ARBA" id="ARBA00022617"/>
    </source>
</evidence>
<keyword evidence="4" id="KW-0249">Electron transport</keyword>
<dbReference type="InterPro" id="IPR029062">
    <property type="entry name" value="Class_I_gatase-like"/>
</dbReference>
<feature type="domain" description="PKD" evidence="8">
    <location>
        <begin position="716"/>
        <end position="801"/>
    </location>
</feature>
<evidence type="ECO:0000256" key="6">
    <source>
        <dbReference type="PIRSR" id="PIRSR602324-1"/>
    </source>
</evidence>
<dbReference type="Gene3D" id="3.40.50.880">
    <property type="match status" value="1"/>
</dbReference>
<keyword evidence="5 6" id="KW-0408">Iron</keyword>
<feature type="domain" description="Cytochrome c" evidence="9">
    <location>
        <begin position="877"/>
        <end position="962"/>
    </location>
</feature>
<dbReference type="Gene3D" id="2.60.40.10">
    <property type="entry name" value="Immunoglobulins"/>
    <property type="match status" value="1"/>
</dbReference>
<evidence type="ECO:0000256" key="5">
    <source>
        <dbReference type="ARBA" id="ARBA00023004"/>
    </source>
</evidence>
<feature type="binding site" description="covalent" evidence="6">
    <location>
        <position position="940"/>
    </location>
    <ligand>
        <name>heme c</name>
        <dbReference type="ChEBI" id="CHEBI:61717"/>
    </ligand>
</feature>
<dbReference type="InterPro" id="IPR011042">
    <property type="entry name" value="6-blade_b-propeller_TolB-like"/>
</dbReference>
<accession>A0A239G2Z1</accession>
<evidence type="ECO:0000259" key="8">
    <source>
        <dbReference type="PROSITE" id="PS50093"/>
    </source>
</evidence>
<gene>
    <name evidence="10" type="ORF">SAMN06296052_11044</name>
</gene>
<dbReference type="InterPro" id="IPR036909">
    <property type="entry name" value="Cyt_c-like_dom_sf"/>
</dbReference>
<reference evidence="11" key="1">
    <citation type="submission" date="2017-06" db="EMBL/GenBank/DDBJ databases">
        <authorList>
            <person name="Varghese N."/>
            <person name="Submissions S."/>
        </authorList>
    </citation>
    <scope>NUCLEOTIDE SEQUENCE [LARGE SCALE GENOMIC DNA]</scope>
    <source>
        <strain evidence="11">NKM1</strain>
    </source>
</reference>
<dbReference type="PANTHER" id="PTHR40469">
    <property type="entry name" value="SECRETED GLYCOSYL HYDROLASE"/>
    <property type="match status" value="1"/>
</dbReference>
<dbReference type="PANTHER" id="PTHR40469:SF2">
    <property type="entry name" value="GALACTOSE-BINDING DOMAIN-LIKE SUPERFAMILY PROTEIN"/>
    <property type="match status" value="1"/>
</dbReference>
<dbReference type="CDD" id="cd00146">
    <property type="entry name" value="PKD"/>
    <property type="match status" value="1"/>
</dbReference>
<dbReference type="SUPFAM" id="SSF52317">
    <property type="entry name" value="Class I glutamine amidotransferase-like"/>
    <property type="match status" value="1"/>
</dbReference>
<dbReference type="Pfam" id="PF18911">
    <property type="entry name" value="PKD_4"/>
    <property type="match status" value="1"/>
</dbReference>
<evidence type="ECO:0000256" key="3">
    <source>
        <dbReference type="ARBA" id="ARBA00022723"/>
    </source>
</evidence>
<feature type="region of interest" description="Disordered" evidence="7">
    <location>
        <begin position="419"/>
        <end position="450"/>
    </location>
</feature>
<comment type="PTM">
    <text evidence="6">Binds 1 heme c group covalently per subunit.</text>
</comment>
<evidence type="ECO:0000256" key="7">
    <source>
        <dbReference type="SAM" id="MobiDB-lite"/>
    </source>
</evidence>
<dbReference type="PROSITE" id="PS50093">
    <property type="entry name" value="PKD"/>
    <property type="match status" value="1"/>
</dbReference>
<dbReference type="GO" id="GO:0030246">
    <property type="term" value="F:carbohydrate binding"/>
    <property type="evidence" value="ECO:0007669"/>
    <property type="project" value="InterPro"/>
</dbReference>
<keyword evidence="3 6" id="KW-0479">Metal-binding</keyword>
<evidence type="ECO:0000259" key="9">
    <source>
        <dbReference type="PROSITE" id="PS51007"/>
    </source>
</evidence>
<dbReference type="EMBL" id="FZOQ01000010">
    <property type="protein sequence ID" value="SNS63541.1"/>
    <property type="molecule type" value="Genomic_DNA"/>
</dbReference>
<dbReference type="Pfam" id="PF07995">
    <property type="entry name" value="GSDH"/>
    <property type="match status" value="1"/>
</dbReference>
<feature type="compositionally biased region" description="Polar residues" evidence="7">
    <location>
        <begin position="419"/>
        <end position="431"/>
    </location>
</feature>
<dbReference type="GO" id="GO:0009055">
    <property type="term" value="F:electron transfer activity"/>
    <property type="evidence" value="ECO:0007669"/>
    <property type="project" value="InterPro"/>
</dbReference>
<dbReference type="RefSeq" id="WP_373422647.1">
    <property type="nucleotide sequence ID" value="NZ_FZOQ01000010.1"/>
</dbReference>
<feature type="binding site" description="covalent" evidence="6">
    <location>
        <position position="891"/>
    </location>
    <ligand>
        <name>heme c</name>
        <dbReference type="ChEBI" id="CHEBI:61717"/>
    </ligand>
</feature>
<evidence type="ECO:0000313" key="11">
    <source>
        <dbReference type="Proteomes" id="UP000198432"/>
    </source>
</evidence>
<dbReference type="SUPFAM" id="SSF50952">
    <property type="entry name" value="Soluble quinoprotein glucose dehydrogenase"/>
    <property type="match status" value="1"/>
</dbReference>
<dbReference type="GO" id="GO:0005506">
    <property type="term" value="F:iron ion binding"/>
    <property type="evidence" value="ECO:0007669"/>
    <property type="project" value="InterPro"/>
</dbReference>
<dbReference type="InterPro" id="IPR013783">
    <property type="entry name" value="Ig-like_fold"/>
</dbReference>
<protein>
    <submittedName>
        <fullName evidence="10">Cytochrome c</fullName>
    </submittedName>
</protein>
<dbReference type="Pfam" id="PF03422">
    <property type="entry name" value="CBM_6"/>
    <property type="match status" value="1"/>
</dbReference>
<dbReference type="Gene3D" id="2.60.120.260">
    <property type="entry name" value="Galactose-binding domain-like"/>
    <property type="match status" value="1"/>
</dbReference>